<dbReference type="Pfam" id="PF03457">
    <property type="entry name" value="HA"/>
    <property type="match status" value="2"/>
</dbReference>
<feature type="compositionally biased region" description="Polar residues" evidence="1">
    <location>
        <begin position="612"/>
        <end position="623"/>
    </location>
</feature>
<evidence type="ECO:0000313" key="4">
    <source>
        <dbReference type="Proteomes" id="UP001295423"/>
    </source>
</evidence>
<comment type="caution">
    <text evidence="3">The sequence shown here is derived from an EMBL/GenBank/DDBJ whole genome shotgun (WGS) entry which is preliminary data.</text>
</comment>
<protein>
    <recommendedName>
        <fullName evidence="2">Helicase-associated domain-containing protein</fullName>
    </recommendedName>
</protein>
<feature type="region of interest" description="Disordered" evidence="1">
    <location>
        <begin position="956"/>
        <end position="986"/>
    </location>
</feature>
<dbReference type="InterPro" id="IPR005114">
    <property type="entry name" value="Helicase_assoc"/>
</dbReference>
<feature type="domain" description="Helicase-associated" evidence="2">
    <location>
        <begin position="909"/>
        <end position="996"/>
    </location>
</feature>
<gene>
    <name evidence="3" type="ORF">CYCCA115_LOCUS21006</name>
</gene>
<feature type="region of interest" description="Disordered" evidence="1">
    <location>
        <begin position="674"/>
        <end position="757"/>
    </location>
</feature>
<keyword evidence="4" id="KW-1185">Reference proteome</keyword>
<dbReference type="GO" id="GO:0003677">
    <property type="term" value="F:DNA binding"/>
    <property type="evidence" value="ECO:0007669"/>
    <property type="project" value="InterPro"/>
</dbReference>
<feature type="compositionally biased region" description="Basic and acidic residues" evidence="1">
    <location>
        <begin position="467"/>
        <end position="482"/>
    </location>
</feature>
<reference evidence="3" key="1">
    <citation type="submission" date="2023-08" db="EMBL/GenBank/DDBJ databases">
        <authorList>
            <person name="Audoor S."/>
            <person name="Bilcke G."/>
        </authorList>
    </citation>
    <scope>NUCLEOTIDE SEQUENCE</scope>
</reference>
<feature type="compositionally biased region" description="Basic and acidic residues" evidence="1">
    <location>
        <begin position="182"/>
        <end position="211"/>
    </location>
</feature>
<organism evidence="3 4">
    <name type="scientific">Cylindrotheca closterium</name>
    <dbReference type="NCBI Taxonomy" id="2856"/>
    <lineage>
        <taxon>Eukaryota</taxon>
        <taxon>Sar</taxon>
        <taxon>Stramenopiles</taxon>
        <taxon>Ochrophyta</taxon>
        <taxon>Bacillariophyta</taxon>
        <taxon>Bacillariophyceae</taxon>
        <taxon>Bacillariophycidae</taxon>
        <taxon>Bacillariales</taxon>
        <taxon>Bacillariaceae</taxon>
        <taxon>Cylindrotheca</taxon>
    </lineage>
</organism>
<dbReference type="PANTHER" id="PTHR33418">
    <property type="entry name" value="HELICASE-ASSOCIATED"/>
    <property type="match status" value="1"/>
</dbReference>
<feature type="compositionally biased region" description="Low complexity" evidence="1">
    <location>
        <begin position="704"/>
        <end position="724"/>
    </location>
</feature>
<feature type="domain" description="Helicase-associated" evidence="2">
    <location>
        <begin position="833"/>
        <end position="900"/>
    </location>
</feature>
<name>A0AAD2JN55_9STRA</name>
<feature type="region of interest" description="Disordered" evidence="1">
    <location>
        <begin position="525"/>
        <end position="640"/>
    </location>
</feature>
<dbReference type="PRINTS" id="PR00929">
    <property type="entry name" value="ATHOOK"/>
</dbReference>
<dbReference type="EMBL" id="CAKOGP040002202">
    <property type="protein sequence ID" value="CAJ1965217.1"/>
    <property type="molecule type" value="Genomic_DNA"/>
</dbReference>
<feature type="region of interest" description="Disordered" evidence="1">
    <location>
        <begin position="156"/>
        <end position="507"/>
    </location>
</feature>
<feature type="compositionally biased region" description="Basic and acidic residues" evidence="1">
    <location>
        <begin position="445"/>
        <end position="459"/>
    </location>
</feature>
<dbReference type="Proteomes" id="UP001295423">
    <property type="component" value="Unassembled WGS sequence"/>
</dbReference>
<feature type="compositionally biased region" description="Basic and acidic residues" evidence="1">
    <location>
        <begin position="277"/>
        <end position="351"/>
    </location>
</feature>
<proteinExistence type="predicted"/>
<feature type="compositionally biased region" description="Polar residues" evidence="1">
    <location>
        <begin position="219"/>
        <end position="231"/>
    </location>
</feature>
<dbReference type="Gene3D" id="6.10.140.530">
    <property type="match status" value="2"/>
</dbReference>
<feature type="compositionally biased region" description="Basic and acidic residues" evidence="1">
    <location>
        <begin position="370"/>
        <end position="383"/>
    </location>
</feature>
<feature type="compositionally biased region" description="Basic residues" evidence="1">
    <location>
        <begin position="558"/>
        <end position="569"/>
    </location>
</feature>
<dbReference type="SMART" id="SM00384">
    <property type="entry name" value="AT_hook"/>
    <property type="match status" value="4"/>
</dbReference>
<sequence>MPQLFAIQSCPILHGPVIVFDSRDVEILKNLGVSSIANENTSASSDYSLVRDVEEAKDSRKGEFSITKQLPDILPRSMQTTAAARVLKNRRRVPFQHKTCNNYTQVMKYLKSSPPALEILEGRQFVLAKPTVGPSIETAVTTKPPNVLRNKNKSLSKNARVSPPVHETIPSNDAGGIAMIKDQAKEESAKASKEGTNKKKKNDANIDKEDINMVEAESTMASQEDTAMTNDENTKANEEDTNMATEDSVNASHEGADMTEEESAKASNIDTLMAEDDSPKANKDDTSMAKEDDASNINKKDSNMAKEDGAHVNKEGSNTNKEDDANTNIAKEDDANVNKEKTSTNKEDKMDTNMANGDDGNVNKEGTSMAKEDDGNVHREVNKEGTNLAKGDDDNVNKEGTSVAKGNVGNVSKEGMGMVKADGANTNKADTNTAKEAGANTTGKKNTDETPRESDEARQVKNVGVTDDDHTSKQDEVTKTRITESVPQGKADVPQKPLPSPVNFQDAPAPIHNIAELIKIRKRVASTPKTSPIIALAATAAPPSRKRGKPPGKGSQPAKKRGRPPKHKSLPQVEQTQATGPPNLSSTVPVGIAVPAPKKRGRPPKVRPLPTSERTTALPNPSAVNLKPAKKRGRPPKVKPAVVAVPVGPVPTAAQVPSPAVAAPQAAPAVEAVAVPPPVAKKRGRPPKAKTTDTAGSPSPPPTKSGRPPTLVDTTTATAAPVPAQLSNLSTDTPSNEGTTTPTPPTIATTTNETNTTARAVGSATATDALVLSPPRKPQGNMADEPCTPGNATLSPNSTSDTSSIGELLTPVIESPITSPAGSEHFSTRNAGATWNEKFLELFRYKMQYGNCNVLAKDDDSTHKALGEWVRIQRKRKNGKSKSLKPLSMEEEAKLNAIGFNWKSATKLVWDDRYRQLVKYKMKCGNANVPLDYKKDPTLATWCATQRKRWRQKLQFEEKQNGDQSQEFTVDANGKKRRLPSPMTDEEEGKLLALGFEF</sequence>
<evidence type="ECO:0000256" key="1">
    <source>
        <dbReference type="SAM" id="MobiDB-lite"/>
    </source>
</evidence>
<dbReference type="PANTHER" id="PTHR33418:SF1">
    <property type="entry name" value="HELICASE-ASSOCIATED DOMAIN-CONTAINING PROTEIN"/>
    <property type="match status" value="1"/>
</dbReference>
<feature type="compositionally biased region" description="Low complexity" evidence="1">
    <location>
        <begin position="731"/>
        <end position="757"/>
    </location>
</feature>
<feature type="compositionally biased region" description="Basic residues" evidence="1">
    <location>
        <begin position="628"/>
        <end position="637"/>
    </location>
</feature>
<accession>A0AAD2JN55</accession>
<feature type="compositionally biased region" description="Polar residues" evidence="1">
    <location>
        <begin position="424"/>
        <end position="444"/>
    </location>
</feature>
<dbReference type="AlphaFoldDB" id="A0AAD2JN55"/>
<dbReference type="InterPro" id="IPR017956">
    <property type="entry name" value="AT_hook_DNA-bd_motif"/>
</dbReference>
<evidence type="ECO:0000313" key="3">
    <source>
        <dbReference type="EMBL" id="CAJ1965217.1"/>
    </source>
</evidence>
<feature type="compositionally biased region" description="Low complexity" evidence="1">
    <location>
        <begin position="530"/>
        <end position="543"/>
    </location>
</feature>
<feature type="compositionally biased region" description="Polar residues" evidence="1">
    <location>
        <begin position="242"/>
        <end position="251"/>
    </location>
</feature>
<evidence type="ECO:0000259" key="2">
    <source>
        <dbReference type="Pfam" id="PF03457"/>
    </source>
</evidence>
<feature type="compositionally biased region" description="Polar residues" evidence="1">
    <location>
        <begin position="572"/>
        <end position="588"/>
    </location>
</feature>